<reference evidence="4" key="2">
    <citation type="submission" date="2010-08" db="EMBL/GenBank/DDBJ databases">
        <title>Complete sequence of Fibrobacter succinogenes subsp. succinogenes S85.</title>
        <authorList>
            <person name="Durkin A.S."/>
            <person name="Nelson K.E."/>
            <person name="Morrison M."/>
            <person name="Forsberg C.W."/>
            <person name="Wilson D.B."/>
            <person name="Russell J.B."/>
            <person name="Cann I.K.O."/>
            <person name="Mackie R.I."/>
            <person name="White B.A."/>
        </authorList>
    </citation>
    <scope>NUCLEOTIDE SEQUENCE [LARGE SCALE GENOMIC DNA]</scope>
    <source>
        <strain evidence="4">ATCC 19169 / S85</strain>
    </source>
</reference>
<reference evidence="2 5" key="1">
    <citation type="submission" date="2009-10" db="EMBL/GenBank/DDBJ databases">
        <title>Complete sequence of Fibrobacter succinogenes subsp. succinogenes S85.</title>
        <authorList>
            <consortium name="US DOE Joint Genome Institute"/>
            <person name="Lucas S."/>
            <person name="Copeland A."/>
            <person name="Lapidus A."/>
            <person name="Glavina del Rio T."/>
            <person name="Tice H."/>
            <person name="Bruce D."/>
            <person name="Goodwin L."/>
            <person name="Pitluck S."/>
            <person name="Chertkov O."/>
            <person name="Detter J.C."/>
            <person name="Han C."/>
            <person name="Tapia R."/>
            <person name="Larimer F."/>
            <person name="Land M."/>
            <person name="Hauser L."/>
            <person name="Kyrpides N."/>
            <person name="Mikhailova N."/>
            <person name="Weimer P.J."/>
            <person name="Stevenson D.M."/>
            <person name="Boyum J."/>
            <person name="Brumm P.I."/>
            <person name="Mead D."/>
        </authorList>
    </citation>
    <scope>NUCLEOTIDE SEQUENCE [LARGE SCALE GENOMIC DNA]</scope>
    <source>
        <strain evidence="5">ATCC 19169 / S85</strain>
        <strain evidence="2">S85</strain>
    </source>
</reference>
<accession>C9RNL9</accession>
<dbReference type="EMBL" id="CP002158">
    <property type="protein sequence ID" value="ADL24650.1"/>
    <property type="molecule type" value="Genomic_DNA"/>
</dbReference>
<dbReference type="Proteomes" id="UP000001497">
    <property type="component" value="Chromosome"/>
</dbReference>
<dbReference type="RefSeq" id="WP_014545606.1">
    <property type="nucleotide sequence ID" value="NC_013410.1"/>
</dbReference>
<name>C9RNL9_FIBSS</name>
<dbReference type="HOGENOM" id="CLU_1203381_0_0_0"/>
<protein>
    <submittedName>
        <fullName evidence="3">Putative lipoprotein</fullName>
    </submittedName>
</protein>
<gene>
    <name evidence="2" type="ordered locus">Fisuc_0856</name>
    <name evidence="3" type="ordered locus">FSU_1300</name>
</gene>
<feature type="chain" id="PRO_5003001440" evidence="1">
    <location>
        <begin position="24"/>
        <end position="230"/>
    </location>
</feature>
<dbReference type="AlphaFoldDB" id="C9RNL9"/>
<evidence type="ECO:0000313" key="4">
    <source>
        <dbReference type="Proteomes" id="UP000000517"/>
    </source>
</evidence>
<keyword evidence="5" id="KW-1185">Reference proteome</keyword>
<dbReference type="OrthoDB" id="9802990at2"/>
<dbReference type="KEGG" id="fsc:FSU_1300"/>
<proteinExistence type="predicted"/>
<evidence type="ECO:0000256" key="1">
    <source>
        <dbReference type="SAM" id="SignalP"/>
    </source>
</evidence>
<evidence type="ECO:0000313" key="3">
    <source>
        <dbReference type="EMBL" id="ADL24650.1"/>
    </source>
</evidence>
<keyword evidence="1" id="KW-0732">Signal</keyword>
<dbReference type="KEGG" id="fsu:Fisuc_0856"/>
<sequence>MKNKLWGLAVLALFSALFFIGCAQNNPTVSINPTWTEKPTKITIVFTEPFVDNIDDLEDDLKEYSEKFTDWYKAELQKNYDSLTHNSINLDFKQVNIAGMSIEHDSVGTTEFNIPKPSTINMNEGYYIAISNAGFSRKEETYVYQAYSNSNYLFGSALDSSYIKNSGNVIIDRGLWFFADYAIYNQSGERVAFGHEAFRNKFPYAMHRKHWEKCVAEFVKKSLEETPILN</sequence>
<reference evidence="3" key="3">
    <citation type="submission" date="2010-08" db="EMBL/GenBank/DDBJ databases">
        <authorList>
            <person name="Durkin A.S."/>
            <person name="Nelson K.E."/>
            <person name="Morrison M."/>
            <person name="Forsberg C.W."/>
            <person name="Wilson D.B."/>
            <person name="Russell J.B."/>
            <person name="Cann I.K.O."/>
            <person name="Mackie R.I."/>
            <person name="White B.A."/>
        </authorList>
    </citation>
    <scope>NUCLEOTIDE SEQUENCE</scope>
    <source>
        <strain evidence="3">S85</strain>
    </source>
</reference>
<dbReference type="EMBL" id="CP001792">
    <property type="protein sequence ID" value="ACX74465.1"/>
    <property type="molecule type" value="Genomic_DNA"/>
</dbReference>
<evidence type="ECO:0000313" key="5">
    <source>
        <dbReference type="Proteomes" id="UP000001497"/>
    </source>
</evidence>
<dbReference type="PROSITE" id="PS51257">
    <property type="entry name" value="PROKAR_LIPOPROTEIN"/>
    <property type="match status" value="1"/>
</dbReference>
<keyword evidence="3" id="KW-0449">Lipoprotein</keyword>
<organism evidence="3 4">
    <name type="scientific">Fibrobacter succinogenes (strain ATCC 19169 / S85)</name>
    <dbReference type="NCBI Taxonomy" id="59374"/>
    <lineage>
        <taxon>Bacteria</taxon>
        <taxon>Pseudomonadati</taxon>
        <taxon>Fibrobacterota</taxon>
        <taxon>Fibrobacteria</taxon>
        <taxon>Fibrobacterales</taxon>
        <taxon>Fibrobacteraceae</taxon>
        <taxon>Fibrobacter</taxon>
    </lineage>
</organism>
<evidence type="ECO:0000313" key="2">
    <source>
        <dbReference type="EMBL" id="ACX74465.1"/>
    </source>
</evidence>
<feature type="signal peptide" evidence="1">
    <location>
        <begin position="1"/>
        <end position="23"/>
    </location>
</feature>
<dbReference type="Proteomes" id="UP000000517">
    <property type="component" value="Chromosome"/>
</dbReference>